<gene>
    <name evidence="1" type="ORF">SERLA73DRAFT_149051</name>
</gene>
<sequence length="201" mass="22414">MEGNAGELLTDVPHGITRIVLEHACQYHPLILSYEDFLASGSSAVTIAYHAFHLAVQTLVGSGNCQFPKAPKHLLILIEQVLNLESDNYLQSPDLVLILAKLTKYTGRGHPRTTLRDCANPYNPFISNVLNPSVIISIAAIAKVILQCRFNTGLSDICDHTDEDIDHEIQVNITTLTRRLQEKLKDAQFHYKFMDNFLASS</sequence>
<dbReference type="InParanoid" id="F8PI33"/>
<evidence type="ECO:0000313" key="1">
    <source>
        <dbReference type="EMBL" id="EGO04611.1"/>
    </source>
</evidence>
<dbReference type="EMBL" id="GL945474">
    <property type="protein sequence ID" value="EGO04611.1"/>
    <property type="molecule type" value="Genomic_DNA"/>
</dbReference>
<accession>F8PI33</accession>
<dbReference type="HOGENOM" id="CLU_1361141_0_0_1"/>
<name>F8PI33_SERL3</name>
<protein>
    <submittedName>
        <fullName evidence="1">Uncharacterized protein</fullName>
    </submittedName>
</protein>
<organism evidence="2">
    <name type="scientific">Serpula lacrymans var. lacrymans (strain S7.3)</name>
    <name type="common">Dry rot fungus</name>
    <dbReference type="NCBI Taxonomy" id="936435"/>
    <lineage>
        <taxon>Eukaryota</taxon>
        <taxon>Fungi</taxon>
        <taxon>Dikarya</taxon>
        <taxon>Basidiomycota</taxon>
        <taxon>Agaricomycotina</taxon>
        <taxon>Agaricomycetes</taxon>
        <taxon>Agaricomycetidae</taxon>
        <taxon>Boletales</taxon>
        <taxon>Coniophorineae</taxon>
        <taxon>Serpulaceae</taxon>
        <taxon>Serpula</taxon>
    </lineage>
</organism>
<proteinExistence type="predicted"/>
<evidence type="ECO:0000313" key="2">
    <source>
        <dbReference type="Proteomes" id="UP000008063"/>
    </source>
</evidence>
<dbReference type="AlphaFoldDB" id="F8PI33"/>
<dbReference type="Proteomes" id="UP000008063">
    <property type="component" value="Unassembled WGS sequence"/>
</dbReference>
<reference evidence="2" key="1">
    <citation type="journal article" date="2011" name="Science">
        <title>The plant cell wall-decomposing machinery underlies the functional diversity of forest fungi.</title>
        <authorList>
            <person name="Eastwood D.C."/>
            <person name="Floudas D."/>
            <person name="Binder M."/>
            <person name="Majcherczyk A."/>
            <person name="Schneider P."/>
            <person name="Aerts A."/>
            <person name="Asiegbu F.O."/>
            <person name="Baker S.E."/>
            <person name="Barry K."/>
            <person name="Bendiksby M."/>
            <person name="Blumentritt M."/>
            <person name="Coutinho P.M."/>
            <person name="Cullen D."/>
            <person name="de Vries R.P."/>
            <person name="Gathman A."/>
            <person name="Goodell B."/>
            <person name="Henrissat B."/>
            <person name="Ihrmark K."/>
            <person name="Kauserud H."/>
            <person name="Kohler A."/>
            <person name="LaButti K."/>
            <person name="Lapidus A."/>
            <person name="Lavin J.L."/>
            <person name="Lee Y.-H."/>
            <person name="Lindquist E."/>
            <person name="Lilly W."/>
            <person name="Lucas S."/>
            <person name="Morin E."/>
            <person name="Murat C."/>
            <person name="Oguiza J.A."/>
            <person name="Park J."/>
            <person name="Pisabarro A.G."/>
            <person name="Riley R."/>
            <person name="Rosling A."/>
            <person name="Salamov A."/>
            <person name="Schmidt O."/>
            <person name="Schmutz J."/>
            <person name="Skrede I."/>
            <person name="Stenlid J."/>
            <person name="Wiebenga A."/>
            <person name="Xie X."/>
            <person name="Kuees U."/>
            <person name="Hibbett D.S."/>
            <person name="Hoffmeister D."/>
            <person name="Hoegberg N."/>
            <person name="Martin F."/>
            <person name="Grigoriev I.V."/>
            <person name="Watkinson S.C."/>
        </authorList>
    </citation>
    <scope>NUCLEOTIDE SEQUENCE [LARGE SCALE GENOMIC DNA]</scope>
    <source>
        <strain evidence="2">strain S7.3</strain>
    </source>
</reference>
<keyword evidence="2" id="KW-1185">Reference proteome</keyword>